<evidence type="ECO:0000259" key="1">
    <source>
        <dbReference type="PROSITE" id="PS50206"/>
    </source>
</evidence>
<name>A0A2M7XE17_9BACT</name>
<dbReference type="PANTHER" id="PTHR43031">
    <property type="entry name" value="FAD-DEPENDENT OXIDOREDUCTASE"/>
    <property type="match status" value="1"/>
</dbReference>
<dbReference type="InterPro" id="IPR050229">
    <property type="entry name" value="GlpE_sulfurtransferase"/>
</dbReference>
<dbReference type="CDD" id="cd00158">
    <property type="entry name" value="RHOD"/>
    <property type="match status" value="1"/>
</dbReference>
<protein>
    <recommendedName>
        <fullName evidence="1">Rhodanese domain-containing protein</fullName>
    </recommendedName>
</protein>
<proteinExistence type="predicted"/>
<organism evidence="2 3">
    <name type="scientific">Candidatus Uhrbacteria bacterium CG_4_9_14_3_um_filter_41_35</name>
    <dbReference type="NCBI Taxonomy" id="1975034"/>
    <lineage>
        <taxon>Bacteria</taxon>
        <taxon>Candidatus Uhriibacteriota</taxon>
    </lineage>
</organism>
<evidence type="ECO:0000313" key="2">
    <source>
        <dbReference type="EMBL" id="PJA46082.1"/>
    </source>
</evidence>
<dbReference type="SUPFAM" id="SSF52821">
    <property type="entry name" value="Rhodanese/Cell cycle control phosphatase"/>
    <property type="match status" value="1"/>
</dbReference>
<dbReference type="Gene3D" id="3.40.250.10">
    <property type="entry name" value="Rhodanese-like domain"/>
    <property type="match status" value="1"/>
</dbReference>
<dbReference type="PANTHER" id="PTHR43031:SF16">
    <property type="entry name" value="OXIDOREDUCTASE"/>
    <property type="match status" value="1"/>
</dbReference>
<dbReference type="Proteomes" id="UP000231263">
    <property type="component" value="Unassembled WGS sequence"/>
</dbReference>
<dbReference type="GO" id="GO:0004792">
    <property type="term" value="F:thiosulfate-cyanide sulfurtransferase activity"/>
    <property type="evidence" value="ECO:0007669"/>
    <property type="project" value="InterPro"/>
</dbReference>
<sequence length="129" mass="14491">MNSRQAYLQLRTHLLDCNMMEVTPQRLKEEVEKGTSMSIVDLQDAHEYEHSHIPGAVNIEFEKFEVEYTDILRDKDQTIVLYGEYDELGKGSESASTLEAAGYTKVGRVVGGLMGWKEAGYPTDGGRES</sequence>
<reference evidence="3" key="1">
    <citation type="submission" date="2017-09" db="EMBL/GenBank/DDBJ databases">
        <title>Depth-based differentiation of microbial function through sediment-hosted aquifers and enrichment of novel symbionts in the deep terrestrial subsurface.</title>
        <authorList>
            <person name="Probst A.J."/>
            <person name="Ladd B."/>
            <person name="Jarett J.K."/>
            <person name="Geller-Mcgrath D.E."/>
            <person name="Sieber C.M.K."/>
            <person name="Emerson J.B."/>
            <person name="Anantharaman K."/>
            <person name="Thomas B.C."/>
            <person name="Malmstrom R."/>
            <person name="Stieglmeier M."/>
            <person name="Klingl A."/>
            <person name="Woyke T."/>
            <person name="Ryan C.M."/>
            <person name="Banfield J.F."/>
        </authorList>
    </citation>
    <scope>NUCLEOTIDE SEQUENCE [LARGE SCALE GENOMIC DNA]</scope>
</reference>
<feature type="domain" description="Rhodanese" evidence="1">
    <location>
        <begin position="39"/>
        <end position="125"/>
    </location>
</feature>
<dbReference type="EMBL" id="PFWT01000018">
    <property type="protein sequence ID" value="PJA46082.1"/>
    <property type="molecule type" value="Genomic_DNA"/>
</dbReference>
<dbReference type="AlphaFoldDB" id="A0A2M7XE17"/>
<evidence type="ECO:0000313" key="3">
    <source>
        <dbReference type="Proteomes" id="UP000231263"/>
    </source>
</evidence>
<dbReference type="PROSITE" id="PS50206">
    <property type="entry name" value="RHODANESE_3"/>
    <property type="match status" value="1"/>
</dbReference>
<dbReference type="InterPro" id="IPR001763">
    <property type="entry name" value="Rhodanese-like_dom"/>
</dbReference>
<dbReference type="SMART" id="SM00450">
    <property type="entry name" value="RHOD"/>
    <property type="match status" value="1"/>
</dbReference>
<gene>
    <name evidence="2" type="ORF">CO173_03845</name>
</gene>
<dbReference type="InterPro" id="IPR036873">
    <property type="entry name" value="Rhodanese-like_dom_sf"/>
</dbReference>
<accession>A0A2M7XE17</accession>
<dbReference type="Pfam" id="PF00581">
    <property type="entry name" value="Rhodanese"/>
    <property type="match status" value="1"/>
</dbReference>
<comment type="caution">
    <text evidence="2">The sequence shown here is derived from an EMBL/GenBank/DDBJ whole genome shotgun (WGS) entry which is preliminary data.</text>
</comment>
<dbReference type="InterPro" id="IPR001307">
    <property type="entry name" value="Thiosulphate_STrfase_CS"/>
</dbReference>
<dbReference type="PROSITE" id="PS00380">
    <property type="entry name" value="RHODANESE_1"/>
    <property type="match status" value="1"/>
</dbReference>